<protein>
    <recommendedName>
        <fullName evidence="3">Protein kinase domain-containing protein</fullName>
    </recommendedName>
</protein>
<proteinExistence type="predicted"/>
<dbReference type="GeneID" id="66077406"/>
<dbReference type="EMBL" id="CM032185">
    <property type="protein sequence ID" value="KAG7091938.1"/>
    <property type="molecule type" value="Genomic_DNA"/>
</dbReference>
<dbReference type="InterPro" id="IPR011009">
    <property type="entry name" value="Kinase-like_dom_sf"/>
</dbReference>
<reference evidence="1" key="1">
    <citation type="journal article" date="2021" name="Genome Biol. Evol.">
        <title>The assembled and annotated genome of the fairy-ring fungus Marasmius oreades.</title>
        <authorList>
            <person name="Hiltunen M."/>
            <person name="Ament-Velasquez S.L."/>
            <person name="Johannesson H."/>
        </authorList>
    </citation>
    <scope>NUCLEOTIDE SEQUENCE</scope>
    <source>
        <strain evidence="1">03SP1</strain>
    </source>
</reference>
<sequence>MKVYKFYLHAFYITLGAPSGTLNPLASSWAQASLDQLTDDLVDLGKESPLVKLLRFKGLVALTGNLYRPYRTGLTSFQTIRTELAQQSLDDHAAEVAPGLTIQEALCGGGNIPPRQPLIVVFGSAPVSSSSQGLKRQRAASTDEEDVTPFTKKFKEFEEYKSRVLNGPTPSQAAKSGGYIRIQASPGDALLDGRFNPQEPVDTTAPPIELYHVAFAQFSALLRDPVPEDEDVILRNTAALIRSRSEIERSKVPRNADICMLLELILGIPFVQLSNDDDYILSPHKTNFGVATAAVACVEVKKEMGSTGTDPSVQASFSFSRFYCQQQRDDLTAHSNCPTFIIGIAGPWLVIMGGVLTTRPIVQRLSDYLWLGNSRVMDEAQVKRVARTFYALRKATQTLKQHWKSFTRPSIVKGFDHPRFFPSFDRFIDEHTGNVVKFAYVKALEEAPSCVTFLVKKLLAVEAPSASEDEDEDDHPTVDKDSSSIVIKFIRRYNKEAHLIMGEKGYAPKLLGYRSLGEESPGYEDLTLLAMEYVEGQTLFDRYQNQKLPVHIKDGVKEALRVLNDAGYIFADLRRPNVMATSDEKVQLIDFDWVCEKDGGMRYPFHLSEDARKRSGAEDNEVITLKHQQKMLKEL</sequence>
<keyword evidence="2" id="KW-1185">Reference proteome</keyword>
<evidence type="ECO:0000313" key="2">
    <source>
        <dbReference type="Proteomes" id="UP001049176"/>
    </source>
</evidence>
<name>A0A9P7US08_9AGAR</name>
<dbReference type="Proteomes" id="UP001049176">
    <property type="component" value="Chromosome 5"/>
</dbReference>
<accession>A0A9P7US08</accession>
<dbReference type="AlphaFoldDB" id="A0A9P7US08"/>
<organism evidence="1 2">
    <name type="scientific">Marasmius oreades</name>
    <name type="common">fairy-ring Marasmius</name>
    <dbReference type="NCBI Taxonomy" id="181124"/>
    <lineage>
        <taxon>Eukaryota</taxon>
        <taxon>Fungi</taxon>
        <taxon>Dikarya</taxon>
        <taxon>Basidiomycota</taxon>
        <taxon>Agaricomycotina</taxon>
        <taxon>Agaricomycetes</taxon>
        <taxon>Agaricomycetidae</taxon>
        <taxon>Agaricales</taxon>
        <taxon>Marasmiineae</taxon>
        <taxon>Marasmiaceae</taxon>
        <taxon>Marasmius</taxon>
    </lineage>
</organism>
<gene>
    <name evidence="1" type="ORF">E1B28_008330</name>
</gene>
<dbReference type="KEGG" id="more:E1B28_008330"/>
<dbReference type="OrthoDB" id="3261131at2759"/>
<dbReference type="SUPFAM" id="SSF56112">
    <property type="entry name" value="Protein kinase-like (PK-like)"/>
    <property type="match status" value="1"/>
</dbReference>
<evidence type="ECO:0008006" key="3">
    <source>
        <dbReference type="Google" id="ProtNLM"/>
    </source>
</evidence>
<dbReference type="Gene3D" id="1.10.510.10">
    <property type="entry name" value="Transferase(Phosphotransferase) domain 1"/>
    <property type="match status" value="1"/>
</dbReference>
<evidence type="ECO:0000313" key="1">
    <source>
        <dbReference type="EMBL" id="KAG7091938.1"/>
    </source>
</evidence>
<dbReference type="RefSeq" id="XP_043008408.1">
    <property type="nucleotide sequence ID" value="XM_043153124.1"/>
</dbReference>
<comment type="caution">
    <text evidence="1">The sequence shown here is derived from an EMBL/GenBank/DDBJ whole genome shotgun (WGS) entry which is preliminary data.</text>
</comment>